<accession>B2GM50</accession>
<gene>
    <name evidence="2" type="ordered locus">KRH_18190</name>
</gene>
<feature type="transmembrane region" description="Helical" evidence="1">
    <location>
        <begin position="99"/>
        <end position="121"/>
    </location>
</feature>
<keyword evidence="1" id="KW-1133">Transmembrane helix</keyword>
<dbReference type="KEGG" id="krh:KRH_18190"/>
<feature type="transmembrane region" description="Helical" evidence="1">
    <location>
        <begin position="12"/>
        <end position="31"/>
    </location>
</feature>
<dbReference type="STRING" id="378753.KRH_18190"/>
<keyword evidence="3" id="KW-1185">Reference proteome</keyword>
<evidence type="ECO:0000313" key="2">
    <source>
        <dbReference type="EMBL" id="BAG30166.1"/>
    </source>
</evidence>
<dbReference type="EMBL" id="AP009152">
    <property type="protein sequence ID" value="BAG30166.1"/>
    <property type="molecule type" value="Genomic_DNA"/>
</dbReference>
<dbReference type="HOGENOM" id="CLU_1141390_0_0_11"/>
<sequence length="243" mass="25432">MPDVWDAREADPGFMASLATFAVLGLGLDLVVDGTVLTLTGTVPTLYPLGWQAVVWAGLGILWWFTARALVLWSRRRGVDPLPSGTPDGRDDAALDHRAWRTVLGCAVGAVVVAIVLPALLGVPGLAPVERFATLYEAYGAASWVAVLAWLVRLVGRCAVLASILAYAHRAVLSVVTLRGARWVPWGGLALGAVTGAVALLSRGPAVALSTLVVCTLLGVVHVRGGESLRITAPFTLLAFAVL</sequence>
<organism evidence="2 3">
    <name type="scientific">Kocuria rhizophila (strain ATCC 9341 / DSM 348 / NBRC 103217 / DC2201)</name>
    <dbReference type="NCBI Taxonomy" id="378753"/>
    <lineage>
        <taxon>Bacteria</taxon>
        <taxon>Bacillati</taxon>
        <taxon>Actinomycetota</taxon>
        <taxon>Actinomycetes</taxon>
        <taxon>Micrococcales</taxon>
        <taxon>Micrococcaceae</taxon>
        <taxon>Kocuria</taxon>
    </lineage>
</organism>
<protein>
    <submittedName>
        <fullName evidence="2">Hypothetical membrane protein</fullName>
    </submittedName>
</protein>
<reference evidence="2 3" key="1">
    <citation type="journal article" date="2008" name="J. Bacteriol.">
        <title>Complete genome sequence of the soil actinomycete Kocuria rhizophila.</title>
        <authorList>
            <person name="Takarada H."/>
            <person name="Sekine M."/>
            <person name="Kosugi H."/>
            <person name="Matsuo Y."/>
            <person name="Fujisawa T."/>
            <person name="Omata S."/>
            <person name="Kishi E."/>
            <person name="Shimizu A."/>
            <person name="Tsukatani N."/>
            <person name="Tanikawa S."/>
            <person name="Fujita N."/>
            <person name="Harayama S."/>
        </authorList>
    </citation>
    <scope>NUCLEOTIDE SEQUENCE [LARGE SCALE GENOMIC DNA]</scope>
    <source>
        <strain evidence="3">ATCC 9341 / DSM 348 / NBRC 103217 / DC2201</strain>
    </source>
</reference>
<dbReference type="eggNOG" id="ENOG502ZDRG">
    <property type="taxonomic scope" value="Bacteria"/>
</dbReference>
<name>B2GM50_KOCRD</name>
<keyword evidence="1" id="KW-0812">Transmembrane</keyword>
<keyword evidence="1" id="KW-0472">Membrane</keyword>
<feature type="transmembrane region" description="Helical" evidence="1">
    <location>
        <begin position="51"/>
        <end position="73"/>
    </location>
</feature>
<proteinExistence type="predicted"/>
<dbReference type="Proteomes" id="UP000008838">
    <property type="component" value="Chromosome"/>
</dbReference>
<evidence type="ECO:0000313" key="3">
    <source>
        <dbReference type="Proteomes" id="UP000008838"/>
    </source>
</evidence>
<dbReference type="AlphaFoldDB" id="B2GM50"/>
<feature type="transmembrane region" description="Helical" evidence="1">
    <location>
        <begin position="206"/>
        <end position="223"/>
    </location>
</feature>
<evidence type="ECO:0000256" key="1">
    <source>
        <dbReference type="SAM" id="Phobius"/>
    </source>
</evidence>
<feature type="transmembrane region" description="Helical" evidence="1">
    <location>
        <begin position="141"/>
        <end position="168"/>
    </location>
</feature>
<feature type="transmembrane region" description="Helical" evidence="1">
    <location>
        <begin position="180"/>
        <end position="200"/>
    </location>
</feature>